<name>A0ABW2EQ59_9BACI</name>
<sequence length="183" mass="21863">MLKKRDLHDVPALFDLMIHPEVFPYVRHKASTSDEFYFVTKQTVEAEERRELISRTILDEWEQPIGTINLFDIYENKGFLATWIGQPYFGKGYNKIAKEAFFEELFFQLDMEGVFMKIRHSNIRSLKAAQKIPYVVLANDQYPDIYNWINRKEAAYDLYMITKEQYLFHYYGEQSSEEEILEA</sequence>
<dbReference type="InterPro" id="IPR000182">
    <property type="entry name" value="GNAT_dom"/>
</dbReference>
<organism evidence="2 3">
    <name type="scientific">Halobacillus seohaensis</name>
    <dbReference type="NCBI Taxonomy" id="447421"/>
    <lineage>
        <taxon>Bacteria</taxon>
        <taxon>Bacillati</taxon>
        <taxon>Bacillota</taxon>
        <taxon>Bacilli</taxon>
        <taxon>Bacillales</taxon>
        <taxon>Bacillaceae</taxon>
        <taxon>Halobacillus</taxon>
    </lineage>
</organism>
<dbReference type="InterPro" id="IPR016181">
    <property type="entry name" value="Acyl_CoA_acyltransferase"/>
</dbReference>
<reference evidence="3" key="1">
    <citation type="journal article" date="2019" name="Int. J. Syst. Evol. Microbiol.">
        <title>The Global Catalogue of Microorganisms (GCM) 10K type strain sequencing project: providing services to taxonomists for standard genome sequencing and annotation.</title>
        <authorList>
            <consortium name="The Broad Institute Genomics Platform"/>
            <consortium name="The Broad Institute Genome Sequencing Center for Infectious Disease"/>
            <person name="Wu L."/>
            <person name="Ma J."/>
        </authorList>
    </citation>
    <scope>NUCLEOTIDE SEQUENCE [LARGE SCALE GENOMIC DNA]</scope>
    <source>
        <strain evidence="3">CGMCC 4.1621</strain>
    </source>
</reference>
<protein>
    <submittedName>
        <fullName evidence="2">GNAT family N-acetyltransferase</fullName>
        <ecNumber evidence="2">2.3.-.-</ecNumber>
    </submittedName>
</protein>
<dbReference type="EMBL" id="JBHSZV010000038">
    <property type="protein sequence ID" value="MFC7063076.1"/>
    <property type="molecule type" value="Genomic_DNA"/>
</dbReference>
<feature type="domain" description="N-acetyltransferase" evidence="1">
    <location>
        <begin position="6"/>
        <end position="132"/>
    </location>
</feature>
<proteinExistence type="predicted"/>
<keyword evidence="2" id="KW-0012">Acyltransferase</keyword>
<dbReference type="Proteomes" id="UP001596410">
    <property type="component" value="Unassembled WGS sequence"/>
</dbReference>
<evidence type="ECO:0000259" key="1">
    <source>
        <dbReference type="Pfam" id="PF13302"/>
    </source>
</evidence>
<keyword evidence="3" id="KW-1185">Reference proteome</keyword>
<accession>A0ABW2EQ59</accession>
<gene>
    <name evidence="2" type="ORF">ACFQIC_14700</name>
</gene>
<dbReference type="Pfam" id="PF13302">
    <property type="entry name" value="Acetyltransf_3"/>
    <property type="match status" value="1"/>
</dbReference>
<dbReference type="SUPFAM" id="SSF55729">
    <property type="entry name" value="Acyl-CoA N-acyltransferases (Nat)"/>
    <property type="match status" value="1"/>
</dbReference>
<dbReference type="PANTHER" id="PTHR43792">
    <property type="entry name" value="GNAT FAMILY, PUTATIVE (AFU_ORTHOLOGUE AFUA_3G00765)-RELATED-RELATED"/>
    <property type="match status" value="1"/>
</dbReference>
<evidence type="ECO:0000313" key="2">
    <source>
        <dbReference type="EMBL" id="MFC7063076.1"/>
    </source>
</evidence>
<keyword evidence="2" id="KW-0808">Transferase</keyword>
<dbReference type="GO" id="GO:0016746">
    <property type="term" value="F:acyltransferase activity"/>
    <property type="evidence" value="ECO:0007669"/>
    <property type="project" value="UniProtKB-KW"/>
</dbReference>
<dbReference type="PANTHER" id="PTHR43792:SF1">
    <property type="entry name" value="N-ACETYLTRANSFERASE DOMAIN-CONTAINING PROTEIN"/>
    <property type="match status" value="1"/>
</dbReference>
<dbReference type="InterPro" id="IPR051531">
    <property type="entry name" value="N-acetyltransferase"/>
</dbReference>
<dbReference type="EC" id="2.3.-.-" evidence="2"/>
<comment type="caution">
    <text evidence="2">The sequence shown here is derived from an EMBL/GenBank/DDBJ whole genome shotgun (WGS) entry which is preliminary data.</text>
</comment>
<dbReference type="RefSeq" id="WP_204712200.1">
    <property type="nucleotide sequence ID" value="NZ_JBHSZV010000038.1"/>
</dbReference>
<evidence type="ECO:0000313" key="3">
    <source>
        <dbReference type="Proteomes" id="UP001596410"/>
    </source>
</evidence>
<dbReference type="Gene3D" id="3.40.630.30">
    <property type="match status" value="1"/>
</dbReference>